<evidence type="ECO:0000256" key="5">
    <source>
        <dbReference type="SAM" id="SignalP"/>
    </source>
</evidence>
<dbReference type="GO" id="GO:0000139">
    <property type="term" value="C:Golgi membrane"/>
    <property type="evidence" value="ECO:0007669"/>
    <property type="project" value="UniProtKB-SubCell"/>
</dbReference>
<feature type="domain" description="Exostosin GT47" evidence="6">
    <location>
        <begin position="407"/>
        <end position="691"/>
    </location>
</feature>
<evidence type="ECO:0000256" key="1">
    <source>
        <dbReference type="ARBA" id="ARBA00004323"/>
    </source>
</evidence>
<dbReference type="AlphaFoldDB" id="I0YSZ9"/>
<evidence type="ECO:0000259" key="6">
    <source>
        <dbReference type="Pfam" id="PF03016"/>
    </source>
</evidence>
<proteinExistence type="inferred from homology"/>
<organism evidence="7 8">
    <name type="scientific">Coccomyxa subellipsoidea (strain C-169)</name>
    <name type="common">Green microalga</name>
    <dbReference type="NCBI Taxonomy" id="574566"/>
    <lineage>
        <taxon>Eukaryota</taxon>
        <taxon>Viridiplantae</taxon>
        <taxon>Chlorophyta</taxon>
        <taxon>core chlorophytes</taxon>
        <taxon>Trebouxiophyceae</taxon>
        <taxon>Trebouxiophyceae incertae sedis</taxon>
        <taxon>Coccomyxaceae</taxon>
        <taxon>Coccomyxa</taxon>
        <taxon>Coccomyxa subellipsoidea</taxon>
    </lineage>
</organism>
<comment type="caution">
    <text evidence="7">The sequence shown here is derived from an EMBL/GenBank/DDBJ whole genome shotgun (WGS) entry which is preliminary data.</text>
</comment>
<dbReference type="InterPro" id="IPR004263">
    <property type="entry name" value="Exostosin"/>
</dbReference>
<feature type="signal peptide" evidence="5">
    <location>
        <begin position="1"/>
        <end position="27"/>
    </location>
</feature>
<dbReference type="InterPro" id="IPR040911">
    <property type="entry name" value="Exostosin_GT47"/>
</dbReference>
<dbReference type="EMBL" id="AGSI01000012">
    <property type="protein sequence ID" value="EIE21518.1"/>
    <property type="molecule type" value="Genomic_DNA"/>
</dbReference>
<keyword evidence="3" id="KW-0333">Golgi apparatus</keyword>
<dbReference type="KEGG" id="csl:COCSUDRAFT_66927"/>
<name>I0YSZ9_COCSC</name>
<protein>
    <recommendedName>
        <fullName evidence="6">Exostosin GT47 domain-containing protein</fullName>
    </recommendedName>
</protein>
<dbReference type="Pfam" id="PF03016">
    <property type="entry name" value="Exostosin_GT47"/>
    <property type="match status" value="1"/>
</dbReference>
<dbReference type="OrthoDB" id="1924787at2759"/>
<evidence type="ECO:0000313" key="7">
    <source>
        <dbReference type="EMBL" id="EIE21518.1"/>
    </source>
</evidence>
<sequence>MKGRSNSGACSAALLCILSALTGHSAAAEGGTALTLQQTDPYHAAGDAASGNSTQQSGALSTDQQLAASLAQVLATALQHSNATAGTLLSLPQQSVVDNPTEPQAKLTLPTPEQQKPEIDPLPALDAAAAAGVGQQQLPEQAAAAGGTGGTGGSGILLPAQALDVYPGALDGAAAARLAAATAGDPAAAGGEPAKDPEGTEGEVIAQHAHTQSELLIQTDADGAVTAAAAISQTTVGNVTTGAELVKFERGNDTATLGVVRLLPAQMQLPYPMHRNATEAELRNVSSLLRDRSAGGAAKTGNRTGHILRKKAGKEEGKKGQPAGAVGGASGGCHKNQNAPCKFFLLDVSEIAVELGFPSCSVDQFVADPESGMTLPNPAIVPNFSQPVPPEGHKWIYPYTTQPHYLSQNAGPWYVYHTLRNSVNSVRTIAEADVVYVYDYCYIMWALGDHHARDHWWLRENYNPTRSAGHYLLSSYRAIMGLPRWRRTGGRDFVFYHSHPGFEWDDLAVTTAYQDMMCVDFQWATVLAVEQGQRWRCPSYSPRSTIVVPYSSTESINTIPLRPDGEKESLLFFRGKCDPAIPSNMGKLMRSHVVRHLREGIAQGDQPPPTAGTAPEINVCCHGREAGDEVKCTEREFEQNVFATQKHRSVLEGMANSAFCLILPGNSQSSQRLTEAFLAGCIPVFIGPPWHSLPLTQKAEDRFSPAWWFADIPATSIIPLRRVDAVLPYLRQMPNEWMEAKRRAVMKYRSLFIYTTSAQIHEPSASDAIVDLMCSYAKLGTFQDSDRH</sequence>
<comment type="subcellular location">
    <subcellularLocation>
        <location evidence="1">Golgi apparatus membrane</location>
        <topology evidence="1">Single-pass type II membrane protein</topology>
    </subcellularLocation>
</comment>
<keyword evidence="5" id="KW-0732">Signal</keyword>
<dbReference type="PANTHER" id="PTHR11062">
    <property type="entry name" value="EXOSTOSIN HEPARAN SULFATE GLYCOSYLTRANSFERASE -RELATED"/>
    <property type="match status" value="1"/>
</dbReference>
<evidence type="ECO:0000256" key="4">
    <source>
        <dbReference type="SAM" id="MobiDB-lite"/>
    </source>
</evidence>
<evidence type="ECO:0000313" key="8">
    <source>
        <dbReference type="Proteomes" id="UP000007264"/>
    </source>
</evidence>
<accession>I0YSZ9</accession>
<dbReference type="Proteomes" id="UP000007264">
    <property type="component" value="Unassembled WGS sequence"/>
</dbReference>
<feature type="chain" id="PRO_5003636375" description="Exostosin GT47 domain-containing protein" evidence="5">
    <location>
        <begin position="28"/>
        <end position="788"/>
    </location>
</feature>
<evidence type="ECO:0000256" key="3">
    <source>
        <dbReference type="ARBA" id="ARBA00023034"/>
    </source>
</evidence>
<dbReference type="GO" id="GO:0016757">
    <property type="term" value="F:glycosyltransferase activity"/>
    <property type="evidence" value="ECO:0007669"/>
    <property type="project" value="InterPro"/>
</dbReference>
<comment type="similarity">
    <text evidence="2">Belongs to the glycosyltransferase 47 family.</text>
</comment>
<evidence type="ECO:0000256" key="2">
    <source>
        <dbReference type="ARBA" id="ARBA00010271"/>
    </source>
</evidence>
<gene>
    <name evidence="7" type="ORF">COCSUDRAFT_66927</name>
</gene>
<keyword evidence="8" id="KW-1185">Reference proteome</keyword>
<reference evidence="7 8" key="1">
    <citation type="journal article" date="2012" name="Genome Biol.">
        <title>The genome of the polar eukaryotic microalga coccomyxa subellipsoidea reveals traits of cold adaptation.</title>
        <authorList>
            <person name="Blanc G."/>
            <person name="Agarkova I."/>
            <person name="Grimwood J."/>
            <person name="Kuo A."/>
            <person name="Brueggeman A."/>
            <person name="Dunigan D."/>
            <person name="Gurnon J."/>
            <person name="Ladunga I."/>
            <person name="Lindquist E."/>
            <person name="Lucas S."/>
            <person name="Pangilinan J."/>
            <person name="Proschold T."/>
            <person name="Salamov A."/>
            <person name="Schmutz J."/>
            <person name="Weeks D."/>
            <person name="Yamada T."/>
            <person name="Claverie J.M."/>
            <person name="Grigoriev I."/>
            <person name="Van Etten J."/>
            <person name="Lomsadze A."/>
            <person name="Borodovsky M."/>
        </authorList>
    </citation>
    <scope>NUCLEOTIDE SEQUENCE [LARGE SCALE GENOMIC DNA]</scope>
    <source>
        <strain evidence="7 8">C-169</strain>
    </source>
</reference>
<dbReference type="GeneID" id="17039502"/>
<dbReference type="RefSeq" id="XP_005646062.1">
    <property type="nucleotide sequence ID" value="XM_005646005.1"/>
</dbReference>
<feature type="region of interest" description="Disordered" evidence="4">
    <location>
        <begin position="97"/>
        <end position="119"/>
    </location>
</feature>
<feature type="region of interest" description="Disordered" evidence="4">
    <location>
        <begin position="292"/>
        <end position="331"/>
    </location>
</feature>